<accession>A0A284VTD5</accession>
<feature type="transmembrane region" description="Helical" evidence="2">
    <location>
        <begin position="246"/>
        <end position="270"/>
    </location>
</feature>
<dbReference type="Pfam" id="PF14257">
    <property type="entry name" value="DUF4349"/>
    <property type="match status" value="1"/>
</dbReference>
<feature type="coiled-coil region" evidence="1">
    <location>
        <begin position="178"/>
        <end position="205"/>
    </location>
</feature>
<dbReference type="Proteomes" id="UP000218615">
    <property type="component" value="Unassembled WGS sequence"/>
</dbReference>
<dbReference type="AlphaFoldDB" id="A0A284VTD5"/>
<evidence type="ECO:0000313" key="5">
    <source>
        <dbReference type="Proteomes" id="UP000218615"/>
    </source>
</evidence>
<evidence type="ECO:0000256" key="1">
    <source>
        <dbReference type="SAM" id="Coils"/>
    </source>
</evidence>
<evidence type="ECO:0000256" key="2">
    <source>
        <dbReference type="SAM" id="Phobius"/>
    </source>
</evidence>
<keyword evidence="1" id="KW-0175">Coiled coil</keyword>
<evidence type="ECO:0000259" key="3">
    <source>
        <dbReference type="Pfam" id="PF14257"/>
    </source>
</evidence>
<keyword evidence="2" id="KW-0812">Transmembrane</keyword>
<dbReference type="PROSITE" id="PS51257">
    <property type="entry name" value="PROKAR_LIPOPROTEIN"/>
    <property type="match status" value="1"/>
</dbReference>
<keyword evidence="5" id="KW-1185">Reference proteome</keyword>
<evidence type="ECO:0000313" key="4">
    <source>
        <dbReference type="EMBL" id="SNQ62469.1"/>
    </source>
</evidence>
<dbReference type="InterPro" id="IPR025645">
    <property type="entry name" value="DUF4349"/>
</dbReference>
<name>A0A284VTD5_9EURY</name>
<organism evidence="4 5">
    <name type="scientific">Candidatus Methanoperedens nitratireducens</name>
    <dbReference type="NCBI Taxonomy" id="1392998"/>
    <lineage>
        <taxon>Archaea</taxon>
        <taxon>Methanobacteriati</taxon>
        <taxon>Methanobacteriota</taxon>
        <taxon>Stenosarchaea group</taxon>
        <taxon>Methanomicrobia</taxon>
        <taxon>Methanosarcinales</taxon>
        <taxon>ANME-2 cluster</taxon>
        <taxon>Candidatus Methanoperedentaceae</taxon>
        <taxon>Candidatus Methanoperedens</taxon>
    </lineage>
</organism>
<proteinExistence type="predicted"/>
<dbReference type="EMBL" id="FZMP01000223">
    <property type="protein sequence ID" value="SNQ62469.1"/>
    <property type="molecule type" value="Genomic_DNA"/>
</dbReference>
<keyword evidence="2" id="KW-0472">Membrane</keyword>
<protein>
    <recommendedName>
        <fullName evidence="3">DUF4349 domain-containing protein</fullName>
    </recommendedName>
</protein>
<feature type="domain" description="DUF4349" evidence="3">
    <location>
        <begin position="63"/>
        <end position="265"/>
    </location>
</feature>
<reference evidence="5" key="1">
    <citation type="submission" date="2017-06" db="EMBL/GenBank/DDBJ databases">
        <authorList>
            <person name="Cremers G."/>
        </authorList>
    </citation>
    <scope>NUCLEOTIDE SEQUENCE [LARGE SCALE GENOMIC DNA]</scope>
</reference>
<sequence length="280" mass="30577">MYMNNKYVVIFAFLLLIVTAGCISNQKFSYQDSLTAGIPLTGMDYSLQDEGTANNKNTIPVERKIISSAYLHMEVDSAESAVNKITNITQAHGGFISSSSQSSIGGRNNGQVTLRVPQADFYPAIEEIEALGTVGSKQVSGQDVTGEFIDLDARLGNLKKQELRLQEILKTAVTVKDVLEVEHELERVRGEIERLTGRLNFLNQSVEMSTIMVSAVEPTSFVSGGSGVVDTLRQAAGGFIESLRSIVIFTGYILPILLFIALILIASLGIKRKIVPRFRT</sequence>
<gene>
    <name evidence="4" type="ORF">MNV_740020</name>
</gene>
<keyword evidence="2" id="KW-1133">Transmembrane helix</keyword>